<evidence type="ECO:0000256" key="4">
    <source>
        <dbReference type="ARBA" id="ARBA00022968"/>
    </source>
</evidence>
<evidence type="ECO:0000313" key="8">
    <source>
        <dbReference type="EMBL" id="KAG8381333.1"/>
    </source>
</evidence>
<gene>
    <name evidence="8" type="ORF">BUALT_Bualt06G0111500</name>
</gene>
<dbReference type="GO" id="GO:0000139">
    <property type="term" value="C:Golgi membrane"/>
    <property type="evidence" value="ECO:0007669"/>
    <property type="project" value="UniProtKB-SubCell"/>
</dbReference>
<evidence type="ECO:0000256" key="1">
    <source>
        <dbReference type="ARBA" id="ARBA00004323"/>
    </source>
</evidence>
<dbReference type="EMBL" id="WHWC01000006">
    <property type="protein sequence ID" value="KAG8381333.1"/>
    <property type="molecule type" value="Genomic_DNA"/>
</dbReference>
<dbReference type="PANTHER" id="PTHR11062">
    <property type="entry name" value="EXOSTOSIN HEPARAN SULFATE GLYCOSYLTRANSFERASE -RELATED"/>
    <property type="match status" value="1"/>
</dbReference>
<name>A0AAV6XFW8_9LAMI</name>
<dbReference type="InterPro" id="IPR004263">
    <property type="entry name" value="Exostosin"/>
</dbReference>
<evidence type="ECO:0000259" key="7">
    <source>
        <dbReference type="Pfam" id="PF03016"/>
    </source>
</evidence>
<comment type="similarity">
    <text evidence="2">Belongs to the glycosyltransferase 47 family.</text>
</comment>
<dbReference type="GO" id="GO:0016757">
    <property type="term" value="F:glycosyltransferase activity"/>
    <property type="evidence" value="ECO:0007669"/>
    <property type="project" value="UniProtKB-KW"/>
</dbReference>
<evidence type="ECO:0000256" key="5">
    <source>
        <dbReference type="ARBA" id="ARBA00023034"/>
    </source>
</evidence>
<evidence type="ECO:0000256" key="6">
    <source>
        <dbReference type="SAM" id="Phobius"/>
    </source>
</evidence>
<keyword evidence="6" id="KW-0472">Membrane</keyword>
<sequence>MALLGRVNLRRSRTSSWNAYFCYLFPPFAVMSLIVIILSLRPDILFLKSHNNTTNITKVFQLPARSPKPSPQRCNDNASHCSIPTKAEEASPYHNWQIFKADYEEMLQKFKIFVYPDVFINNKSSPFALVFRPHPNPLDPKIGNYFSEHAFKLALLHSSFVTQHPEEAHFFFLPFSINVMRNHPLLRSESSISDFVANYVSRVSSEFEFWNASGGGVDHFFVCCHSVGRDAASKHYALHNNAIQITCSSTYFQRLYTPHKDIALPQVWPRPHDILLNPPNARNKLVFFAGRVQNSRIRKELLSLWGNDTSLSIFSGNPSFPYEEGFRTSKYCLHVKGYEVNTARISDAIHYGCIPVLISDHYDLPFGNILDWSTFSIIVSHRDIGLLKYILTSVSEQMYMKLYKNLCIVRKHFRWHDVPTSYDAFHMTAYQLWLRRGFHRLATYQLN</sequence>
<comment type="subcellular location">
    <subcellularLocation>
        <location evidence="1">Golgi apparatus membrane</location>
        <topology evidence="1">Single-pass type II membrane protein</topology>
    </subcellularLocation>
</comment>
<dbReference type="PANTHER" id="PTHR11062:SF235">
    <property type="entry name" value="GLYCOSYLTRANSFERASE-LIKE PROTEIN"/>
    <property type="match status" value="1"/>
</dbReference>
<dbReference type="AlphaFoldDB" id="A0AAV6XFW8"/>
<dbReference type="Pfam" id="PF03016">
    <property type="entry name" value="Exostosin_GT47"/>
    <property type="match status" value="1"/>
</dbReference>
<keyword evidence="3" id="KW-0328">Glycosyltransferase</keyword>
<keyword evidence="4" id="KW-0735">Signal-anchor</keyword>
<protein>
    <recommendedName>
        <fullName evidence="7">Exostosin GT47 domain-containing protein</fullName>
    </recommendedName>
</protein>
<keyword evidence="9" id="KW-1185">Reference proteome</keyword>
<comment type="caution">
    <text evidence="8">The sequence shown here is derived from an EMBL/GenBank/DDBJ whole genome shotgun (WGS) entry which is preliminary data.</text>
</comment>
<accession>A0AAV6XFW8</accession>
<proteinExistence type="inferred from homology"/>
<evidence type="ECO:0000256" key="3">
    <source>
        <dbReference type="ARBA" id="ARBA00022676"/>
    </source>
</evidence>
<evidence type="ECO:0000313" key="9">
    <source>
        <dbReference type="Proteomes" id="UP000826271"/>
    </source>
</evidence>
<keyword evidence="6" id="KW-1133">Transmembrane helix</keyword>
<organism evidence="8 9">
    <name type="scientific">Buddleja alternifolia</name>
    <dbReference type="NCBI Taxonomy" id="168488"/>
    <lineage>
        <taxon>Eukaryota</taxon>
        <taxon>Viridiplantae</taxon>
        <taxon>Streptophyta</taxon>
        <taxon>Embryophyta</taxon>
        <taxon>Tracheophyta</taxon>
        <taxon>Spermatophyta</taxon>
        <taxon>Magnoliopsida</taxon>
        <taxon>eudicotyledons</taxon>
        <taxon>Gunneridae</taxon>
        <taxon>Pentapetalae</taxon>
        <taxon>asterids</taxon>
        <taxon>lamiids</taxon>
        <taxon>Lamiales</taxon>
        <taxon>Scrophulariaceae</taxon>
        <taxon>Buddlejeae</taxon>
        <taxon>Buddleja</taxon>
    </lineage>
</organism>
<dbReference type="Proteomes" id="UP000826271">
    <property type="component" value="Unassembled WGS sequence"/>
</dbReference>
<keyword evidence="6" id="KW-0812">Transmembrane</keyword>
<keyword evidence="3" id="KW-0808">Transferase</keyword>
<dbReference type="InterPro" id="IPR040911">
    <property type="entry name" value="Exostosin_GT47"/>
</dbReference>
<evidence type="ECO:0000256" key="2">
    <source>
        <dbReference type="ARBA" id="ARBA00010271"/>
    </source>
</evidence>
<feature type="transmembrane region" description="Helical" evidence="6">
    <location>
        <begin position="20"/>
        <end position="40"/>
    </location>
</feature>
<feature type="domain" description="Exostosin GT47" evidence="7">
    <location>
        <begin position="108"/>
        <end position="393"/>
    </location>
</feature>
<reference evidence="8" key="1">
    <citation type="submission" date="2019-10" db="EMBL/GenBank/DDBJ databases">
        <authorList>
            <person name="Zhang R."/>
            <person name="Pan Y."/>
            <person name="Wang J."/>
            <person name="Ma R."/>
            <person name="Yu S."/>
        </authorList>
    </citation>
    <scope>NUCLEOTIDE SEQUENCE</scope>
    <source>
        <strain evidence="8">LA-IB0</strain>
        <tissue evidence="8">Leaf</tissue>
    </source>
</reference>
<keyword evidence="5" id="KW-0333">Golgi apparatus</keyword>